<accession>W1YP73</accession>
<evidence type="ECO:0000313" key="2">
    <source>
        <dbReference type="EMBL" id="ETJ44126.1"/>
    </source>
</evidence>
<proteinExistence type="predicted"/>
<dbReference type="PROSITE" id="PS51160">
    <property type="entry name" value="ACYLPHOSPHATASE_3"/>
    <property type="match status" value="1"/>
</dbReference>
<feature type="non-terminal residue" evidence="2">
    <location>
        <position position="74"/>
    </location>
</feature>
<reference evidence="2" key="1">
    <citation type="submission" date="2013-12" db="EMBL/GenBank/DDBJ databases">
        <title>A Varibaculum cambriense genome reconstructed from a premature infant gut community with otherwise low bacterial novelty that shifts toward anaerobic metabolism during the third week of life.</title>
        <authorList>
            <person name="Brown C.T."/>
            <person name="Sharon I."/>
            <person name="Thomas B.C."/>
            <person name="Castelle C.J."/>
            <person name="Morowitz M.J."/>
            <person name="Banfield J.F."/>
        </authorList>
    </citation>
    <scope>NUCLEOTIDE SEQUENCE</scope>
</reference>
<dbReference type="Pfam" id="PF00708">
    <property type="entry name" value="Acylphosphatase"/>
    <property type="match status" value="1"/>
</dbReference>
<comment type="caution">
    <text evidence="2">The sequence shown here is derived from an EMBL/GenBank/DDBJ whole genome shotgun (WGS) entry which is preliminary data.</text>
</comment>
<dbReference type="GO" id="GO:0008270">
    <property type="term" value="F:zinc ion binding"/>
    <property type="evidence" value="ECO:0007669"/>
    <property type="project" value="TreeGrafter"/>
</dbReference>
<protein>
    <recommendedName>
        <fullName evidence="1">Acylphosphatase-like domain-containing protein</fullName>
    </recommendedName>
</protein>
<dbReference type="GO" id="GO:0051604">
    <property type="term" value="P:protein maturation"/>
    <property type="evidence" value="ECO:0007669"/>
    <property type="project" value="TreeGrafter"/>
</dbReference>
<evidence type="ECO:0000259" key="1">
    <source>
        <dbReference type="PROSITE" id="PS51160"/>
    </source>
</evidence>
<dbReference type="SUPFAM" id="SSF54975">
    <property type="entry name" value="Acylphosphatase/BLUF domain-like"/>
    <property type="match status" value="1"/>
</dbReference>
<dbReference type="InterPro" id="IPR036046">
    <property type="entry name" value="Acylphosphatase-like_dom_sf"/>
</dbReference>
<organism evidence="2">
    <name type="scientific">human gut metagenome</name>
    <dbReference type="NCBI Taxonomy" id="408170"/>
    <lineage>
        <taxon>unclassified sequences</taxon>
        <taxon>metagenomes</taxon>
        <taxon>organismal metagenomes</taxon>
    </lineage>
</organism>
<feature type="domain" description="Acylphosphatase-like" evidence="1">
    <location>
        <begin position="11"/>
        <end position="74"/>
    </location>
</feature>
<dbReference type="GO" id="GO:0016743">
    <property type="term" value="F:carboxyl- or carbamoyltransferase activity"/>
    <property type="evidence" value="ECO:0007669"/>
    <property type="project" value="TreeGrafter"/>
</dbReference>
<gene>
    <name evidence="2" type="ORF">Q604_UNBC01849G0001</name>
</gene>
<sequence length="74" mass="8363">MKQNSNQTIERWGIRYTGIVQGVGFRPLVSMWAHSLGLTGFVYNDSQGVYVEIQGCTSDLQLFLDAIQDDQPRL</sequence>
<dbReference type="PANTHER" id="PTHR42959:SF1">
    <property type="entry name" value="CARBAMOYLTRANSFERASE HYPF"/>
    <property type="match status" value="1"/>
</dbReference>
<dbReference type="PANTHER" id="PTHR42959">
    <property type="entry name" value="CARBAMOYLTRANSFERASE"/>
    <property type="match status" value="1"/>
</dbReference>
<dbReference type="EMBL" id="AZMM01001849">
    <property type="protein sequence ID" value="ETJ44126.1"/>
    <property type="molecule type" value="Genomic_DNA"/>
</dbReference>
<dbReference type="AlphaFoldDB" id="W1YP73"/>
<dbReference type="InterPro" id="IPR001792">
    <property type="entry name" value="Acylphosphatase-like_dom"/>
</dbReference>
<dbReference type="InterPro" id="IPR051060">
    <property type="entry name" value="Carbamoyltrans_HypF-like"/>
</dbReference>
<name>W1YP73_9ZZZZ</name>
<dbReference type="Gene3D" id="3.30.70.100">
    <property type="match status" value="1"/>
</dbReference>